<dbReference type="EnsemblPlants" id="PNT74009">
    <property type="protein sequence ID" value="PNT74009"/>
    <property type="gene ID" value="BRADI_1g06495v3"/>
</dbReference>
<keyword evidence="1" id="KW-0732">Signal</keyword>
<dbReference type="Gramene" id="KQK12870">
    <property type="protein sequence ID" value="KQK12870"/>
    <property type="gene ID" value="BRADI_1g06495v3"/>
</dbReference>
<dbReference type="EnsemblPlants" id="PNT74008">
    <property type="protein sequence ID" value="PNT74008"/>
    <property type="gene ID" value="BRADI_1g06495v3"/>
</dbReference>
<dbReference type="EMBL" id="CM000880">
    <property type="protein sequence ID" value="PNT74008.1"/>
    <property type="molecule type" value="Genomic_DNA"/>
</dbReference>
<accession>A0A0Q3N874</accession>
<evidence type="ECO:0000313" key="2">
    <source>
        <dbReference type="EMBL" id="KQK12870.1"/>
    </source>
</evidence>
<sequence length="121" mass="14233">MPWFFETFFFFVVFRRKANSLCPKTLSCFVAISSFARWMTQISRPRGRFSCDLVEVFWRQFTVNSALNYIVQFRGPFAYRLHFWLGTMGLMFKDAQTNCNVSSIVKCKLLITGSESIFTFI</sequence>
<dbReference type="InParanoid" id="A0A0Q3N874"/>
<evidence type="ECO:0000313" key="4">
    <source>
        <dbReference type="Proteomes" id="UP000008810"/>
    </source>
</evidence>
<organism evidence="2">
    <name type="scientific">Brachypodium distachyon</name>
    <name type="common">Purple false brome</name>
    <name type="synonym">Trachynia distachya</name>
    <dbReference type="NCBI Taxonomy" id="15368"/>
    <lineage>
        <taxon>Eukaryota</taxon>
        <taxon>Viridiplantae</taxon>
        <taxon>Streptophyta</taxon>
        <taxon>Embryophyta</taxon>
        <taxon>Tracheophyta</taxon>
        <taxon>Spermatophyta</taxon>
        <taxon>Magnoliopsida</taxon>
        <taxon>Liliopsida</taxon>
        <taxon>Poales</taxon>
        <taxon>Poaceae</taxon>
        <taxon>BOP clade</taxon>
        <taxon>Pooideae</taxon>
        <taxon>Stipodae</taxon>
        <taxon>Brachypodieae</taxon>
        <taxon>Brachypodium</taxon>
    </lineage>
</organism>
<keyword evidence="4" id="KW-1185">Reference proteome</keyword>
<reference evidence="3" key="3">
    <citation type="submission" date="2018-08" db="UniProtKB">
        <authorList>
            <consortium name="EnsemblPlants"/>
        </authorList>
    </citation>
    <scope>IDENTIFICATION</scope>
    <source>
        <strain evidence="3">cv. Bd21</strain>
    </source>
</reference>
<protein>
    <recommendedName>
        <fullName evidence="5">Secreted protein</fullName>
    </recommendedName>
</protein>
<dbReference type="EMBL" id="CM000880">
    <property type="protein sequence ID" value="KQK12870.1"/>
    <property type="molecule type" value="Genomic_DNA"/>
</dbReference>
<dbReference type="EnsemblPlants" id="KQK12870">
    <property type="protein sequence ID" value="KQK12870"/>
    <property type="gene ID" value="BRADI_1g06495v3"/>
</dbReference>
<dbReference type="Gramene" id="PNT74008">
    <property type="protein sequence ID" value="PNT74008"/>
    <property type="gene ID" value="BRADI_1g06495v3"/>
</dbReference>
<dbReference type="AlphaFoldDB" id="A0A0Q3N874"/>
<dbReference type="Proteomes" id="UP000008810">
    <property type="component" value="Chromosome 1"/>
</dbReference>
<evidence type="ECO:0000256" key="1">
    <source>
        <dbReference type="SAM" id="SignalP"/>
    </source>
</evidence>
<feature type="chain" id="PRO_5006206053" description="Secreted protein" evidence="1">
    <location>
        <begin position="21"/>
        <end position="121"/>
    </location>
</feature>
<gene>
    <name evidence="2" type="ORF">BRADI_1g06495v3</name>
</gene>
<reference evidence="2" key="2">
    <citation type="submission" date="2017-06" db="EMBL/GenBank/DDBJ databases">
        <title>WGS assembly of Brachypodium distachyon.</title>
        <authorList>
            <consortium name="The International Brachypodium Initiative"/>
            <person name="Lucas S."/>
            <person name="Harmon-Smith M."/>
            <person name="Lail K."/>
            <person name="Tice H."/>
            <person name="Grimwood J."/>
            <person name="Bruce D."/>
            <person name="Barry K."/>
            <person name="Shu S."/>
            <person name="Lindquist E."/>
            <person name="Wang M."/>
            <person name="Pitluck S."/>
            <person name="Vogel J.P."/>
            <person name="Garvin D.F."/>
            <person name="Mockler T.C."/>
            <person name="Schmutz J."/>
            <person name="Rokhsar D."/>
            <person name="Bevan M.W."/>
        </authorList>
    </citation>
    <scope>NUCLEOTIDE SEQUENCE</scope>
    <source>
        <strain evidence="2">Bd21</strain>
    </source>
</reference>
<evidence type="ECO:0008006" key="5">
    <source>
        <dbReference type="Google" id="ProtNLM"/>
    </source>
</evidence>
<feature type="signal peptide" evidence="1">
    <location>
        <begin position="1"/>
        <end position="20"/>
    </location>
</feature>
<name>A0A0Q3N874_BRADI</name>
<reference evidence="2 3" key="1">
    <citation type="journal article" date="2010" name="Nature">
        <title>Genome sequencing and analysis of the model grass Brachypodium distachyon.</title>
        <authorList>
            <consortium name="International Brachypodium Initiative"/>
        </authorList>
    </citation>
    <scope>NUCLEOTIDE SEQUENCE [LARGE SCALE GENOMIC DNA]</scope>
    <source>
        <strain evidence="2 3">Bd21</strain>
    </source>
</reference>
<proteinExistence type="predicted"/>
<dbReference type="Gramene" id="PNT74009">
    <property type="protein sequence ID" value="PNT74009"/>
    <property type="gene ID" value="BRADI_1g06495v3"/>
</dbReference>
<dbReference type="EMBL" id="CM000880">
    <property type="protein sequence ID" value="PNT74009.1"/>
    <property type="molecule type" value="Genomic_DNA"/>
</dbReference>
<evidence type="ECO:0000313" key="3">
    <source>
        <dbReference type="EnsemblPlants" id="KQK12870"/>
    </source>
</evidence>